<keyword evidence="8" id="KW-1185">Reference proteome</keyword>
<dbReference type="FunFam" id="1.10.10.10:FF:000019">
    <property type="entry name" value="Crp/Fnr family transcriptional regulator"/>
    <property type="match status" value="1"/>
</dbReference>
<gene>
    <name evidence="7" type="ORF">PSSU_1572</name>
</gene>
<feature type="domain" description="Cyclic nucleotide-binding" evidence="5">
    <location>
        <begin position="80"/>
        <end position="182"/>
    </location>
</feature>
<dbReference type="PANTHER" id="PTHR24567">
    <property type="entry name" value="CRP FAMILY TRANSCRIPTIONAL REGULATORY PROTEIN"/>
    <property type="match status" value="1"/>
</dbReference>
<feature type="compositionally biased region" description="Low complexity" evidence="4">
    <location>
        <begin position="41"/>
        <end position="50"/>
    </location>
</feature>
<dbReference type="Gene3D" id="1.10.10.10">
    <property type="entry name" value="Winged helix-like DNA-binding domain superfamily/Winged helix DNA-binding domain"/>
    <property type="match status" value="1"/>
</dbReference>
<sequence>MVTSSQSSQHNAAQQGAVHQAAMQRPAMQRGAASPVQQGTATAAASAQRSDTQRPRQPLHMLAPNALPFEEADLLLGTALFAQVPPDEAAQLIPHMQHHTYAKGEFIFRQGDTDKRMYVIERGRIKLTRESDDHRIQLLSISAAGEILGEIPVFDPHGGPRTASAVAMIDGVSIASLDHDTLFSWLNDHPRVAVDMLQVLANRMRLNNEHISDLVFMDVPGRLAKTLLDLAKRFGKPTEAGIAVPHDLTQEELAQLVGTSRETVNKALMDFTNRGWIARQGRTIVIYQPGQLIRRAHR</sequence>
<dbReference type="SUPFAM" id="SSF46785">
    <property type="entry name" value="Winged helix' DNA-binding domain"/>
    <property type="match status" value="1"/>
</dbReference>
<comment type="caution">
    <text evidence="7">The sequence shown here is derived from an EMBL/GenBank/DDBJ whole genome shotgun (WGS) entry which is preliminary data.</text>
</comment>
<dbReference type="InterPro" id="IPR036388">
    <property type="entry name" value="WH-like_DNA-bd_sf"/>
</dbReference>
<dbReference type="Gene3D" id="2.60.120.10">
    <property type="entry name" value="Jelly Rolls"/>
    <property type="match status" value="1"/>
</dbReference>
<name>A0A261ER41_9BIFI</name>
<dbReference type="InterPro" id="IPR050397">
    <property type="entry name" value="Env_Response_Regulators"/>
</dbReference>
<evidence type="ECO:0000313" key="7">
    <source>
        <dbReference type="EMBL" id="OZG49314.1"/>
    </source>
</evidence>
<feature type="region of interest" description="Disordered" evidence="4">
    <location>
        <begin position="1"/>
        <end position="57"/>
    </location>
</feature>
<dbReference type="GO" id="GO:0005829">
    <property type="term" value="C:cytosol"/>
    <property type="evidence" value="ECO:0007669"/>
    <property type="project" value="TreeGrafter"/>
</dbReference>
<dbReference type="AlphaFoldDB" id="A0A261ER41"/>
<dbReference type="InterPro" id="IPR018490">
    <property type="entry name" value="cNMP-bd_dom_sf"/>
</dbReference>
<dbReference type="Proteomes" id="UP000216454">
    <property type="component" value="Unassembled WGS sequence"/>
</dbReference>
<proteinExistence type="predicted"/>
<evidence type="ECO:0000313" key="8">
    <source>
        <dbReference type="Proteomes" id="UP000216454"/>
    </source>
</evidence>
<dbReference type="GO" id="GO:0003677">
    <property type="term" value="F:DNA binding"/>
    <property type="evidence" value="ECO:0007669"/>
    <property type="project" value="UniProtKB-KW"/>
</dbReference>
<dbReference type="PROSITE" id="PS50042">
    <property type="entry name" value="CNMP_BINDING_3"/>
    <property type="match status" value="1"/>
</dbReference>
<evidence type="ECO:0000259" key="5">
    <source>
        <dbReference type="PROSITE" id="PS50042"/>
    </source>
</evidence>
<keyword evidence="3" id="KW-0804">Transcription</keyword>
<dbReference type="GO" id="GO:0003700">
    <property type="term" value="F:DNA-binding transcription factor activity"/>
    <property type="evidence" value="ECO:0007669"/>
    <property type="project" value="TreeGrafter"/>
</dbReference>
<evidence type="ECO:0000256" key="2">
    <source>
        <dbReference type="ARBA" id="ARBA00023125"/>
    </source>
</evidence>
<dbReference type="PANTHER" id="PTHR24567:SF74">
    <property type="entry name" value="HTH-TYPE TRANSCRIPTIONAL REGULATOR ARCR"/>
    <property type="match status" value="1"/>
</dbReference>
<keyword evidence="2" id="KW-0238">DNA-binding</keyword>
<dbReference type="InterPro" id="IPR036390">
    <property type="entry name" value="WH_DNA-bd_sf"/>
</dbReference>
<dbReference type="CDD" id="cd00038">
    <property type="entry name" value="CAP_ED"/>
    <property type="match status" value="1"/>
</dbReference>
<organism evidence="7 8">
    <name type="scientific">Pseudoscardovia suis</name>
    <dbReference type="NCBI Taxonomy" id="987063"/>
    <lineage>
        <taxon>Bacteria</taxon>
        <taxon>Bacillati</taxon>
        <taxon>Actinomycetota</taxon>
        <taxon>Actinomycetes</taxon>
        <taxon>Bifidobacteriales</taxon>
        <taxon>Bifidobacteriaceae</taxon>
        <taxon>Pseudoscardovia</taxon>
    </lineage>
</organism>
<dbReference type="SMART" id="SM00419">
    <property type="entry name" value="HTH_CRP"/>
    <property type="match status" value="1"/>
</dbReference>
<feature type="compositionally biased region" description="Low complexity" evidence="4">
    <location>
        <begin position="1"/>
        <end position="17"/>
    </location>
</feature>
<dbReference type="CDD" id="cd00092">
    <property type="entry name" value="HTH_CRP"/>
    <property type="match status" value="1"/>
</dbReference>
<accession>A0A261ER41</accession>
<protein>
    <submittedName>
        <fullName evidence="7">Crp/Fnr family transcriptional regulator</fullName>
    </submittedName>
</protein>
<dbReference type="InterPro" id="IPR012318">
    <property type="entry name" value="HTH_CRP"/>
</dbReference>
<dbReference type="EMBL" id="MWWQ01000016">
    <property type="protein sequence ID" value="OZG49314.1"/>
    <property type="molecule type" value="Genomic_DNA"/>
</dbReference>
<evidence type="ECO:0000256" key="1">
    <source>
        <dbReference type="ARBA" id="ARBA00023015"/>
    </source>
</evidence>
<evidence type="ECO:0000256" key="3">
    <source>
        <dbReference type="ARBA" id="ARBA00023163"/>
    </source>
</evidence>
<dbReference type="SMART" id="SM00100">
    <property type="entry name" value="cNMP"/>
    <property type="match status" value="1"/>
</dbReference>
<reference evidence="7 8" key="1">
    <citation type="journal article" date="2017" name="BMC Genomics">
        <title>Comparative genomic and phylogenomic analyses of the Bifidobacteriaceae family.</title>
        <authorList>
            <person name="Lugli G.A."/>
            <person name="Milani C."/>
            <person name="Turroni F."/>
            <person name="Duranti S."/>
            <person name="Mancabelli L."/>
            <person name="Mangifesta M."/>
            <person name="Ferrario C."/>
            <person name="Modesto M."/>
            <person name="Mattarelli P."/>
            <person name="Jiri K."/>
            <person name="van Sinderen D."/>
            <person name="Ventura M."/>
        </authorList>
    </citation>
    <scope>NUCLEOTIDE SEQUENCE [LARGE SCALE GENOMIC DNA]</scope>
    <source>
        <strain evidence="7 8">DSM 24744</strain>
    </source>
</reference>
<evidence type="ECO:0000256" key="4">
    <source>
        <dbReference type="SAM" id="MobiDB-lite"/>
    </source>
</evidence>
<dbReference type="PROSITE" id="PS51063">
    <property type="entry name" value="HTH_CRP_2"/>
    <property type="match status" value="1"/>
</dbReference>
<dbReference type="Pfam" id="PF00027">
    <property type="entry name" value="cNMP_binding"/>
    <property type="match status" value="1"/>
</dbReference>
<dbReference type="InterPro" id="IPR000595">
    <property type="entry name" value="cNMP-bd_dom"/>
</dbReference>
<evidence type="ECO:0000259" key="6">
    <source>
        <dbReference type="PROSITE" id="PS51063"/>
    </source>
</evidence>
<keyword evidence="1" id="KW-0805">Transcription regulation</keyword>
<dbReference type="Pfam" id="PF13545">
    <property type="entry name" value="HTH_Crp_2"/>
    <property type="match status" value="1"/>
</dbReference>
<dbReference type="SUPFAM" id="SSF51206">
    <property type="entry name" value="cAMP-binding domain-like"/>
    <property type="match status" value="1"/>
</dbReference>
<dbReference type="InterPro" id="IPR014710">
    <property type="entry name" value="RmlC-like_jellyroll"/>
</dbReference>
<feature type="domain" description="HTH crp-type" evidence="6">
    <location>
        <begin position="217"/>
        <end position="290"/>
    </location>
</feature>